<dbReference type="Pfam" id="PF01753">
    <property type="entry name" value="zf-MYND"/>
    <property type="match status" value="1"/>
</dbReference>
<name>A0AAD3H2Q9_9STRA</name>
<keyword evidence="1" id="KW-0479">Metal-binding</keyword>
<dbReference type="Proteomes" id="UP001054902">
    <property type="component" value="Unassembled WGS sequence"/>
</dbReference>
<dbReference type="Gene3D" id="6.10.140.2220">
    <property type="match status" value="1"/>
</dbReference>
<evidence type="ECO:0000256" key="1">
    <source>
        <dbReference type="ARBA" id="ARBA00022723"/>
    </source>
</evidence>
<evidence type="ECO:0000313" key="6">
    <source>
        <dbReference type="EMBL" id="GFH48437.1"/>
    </source>
</evidence>
<feature type="domain" description="MYND-type" evidence="5">
    <location>
        <begin position="163"/>
        <end position="213"/>
    </location>
</feature>
<dbReference type="AlphaFoldDB" id="A0AAD3H2Q9"/>
<dbReference type="GO" id="GO:0008270">
    <property type="term" value="F:zinc ion binding"/>
    <property type="evidence" value="ECO:0007669"/>
    <property type="project" value="UniProtKB-KW"/>
</dbReference>
<evidence type="ECO:0000256" key="3">
    <source>
        <dbReference type="ARBA" id="ARBA00022833"/>
    </source>
</evidence>
<organism evidence="6 7">
    <name type="scientific">Chaetoceros tenuissimus</name>
    <dbReference type="NCBI Taxonomy" id="426638"/>
    <lineage>
        <taxon>Eukaryota</taxon>
        <taxon>Sar</taxon>
        <taxon>Stramenopiles</taxon>
        <taxon>Ochrophyta</taxon>
        <taxon>Bacillariophyta</taxon>
        <taxon>Coscinodiscophyceae</taxon>
        <taxon>Chaetocerotophycidae</taxon>
        <taxon>Chaetocerotales</taxon>
        <taxon>Chaetocerotaceae</taxon>
        <taxon>Chaetoceros</taxon>
    </lineage>
</organism>
<reference evidence="6 7" key="1">
    <citation type="journal article" date="2021" name="Sci. Rep.">
        <title>The genome of the diatom Chaetoceros tenuissimus carries an ancient integrated fragment of an extant virus.</title>
        <authorList>
            <person name="Hongo Y."/>
            <person name="Kimura K."/>
            <person name="Takaki Y."/>
            <person name="Yoshida Y."/>
            <person name="Baba S."/>
            <person name="Kobayashi G."/>
            <person name="Nagasaki K."/>
            <person name="Hano T."/>
            <person name="Tomaru Y."/>
        </authorList>
    </citation>
    <scope>NUCLEOTIDE SEQUENCE [LARGE SCALE GENOMIC DNA]</scope>
    <source>
        <strain evidence="6 7">NIES-3715</strain>
    </source>
</reference>
<accession>A0AAD3H2Q9</accession>
<keyword evidence="3" id="KW-0862">Zinc</keyword>
<dbReference type="InterPro" id="IPR002893">
    <property type="entry name" value="Znf_MYND"/>
</dbReference>
<protein>
    <recommendedName>
        <fullName evidence="5">MYND-type domain-containing protein</fullName>
    </recommendedName>
</protein>
<comment type="caution">
    <text evidence="6">The sequence shown here is derived from an EMBL/GenBank/DDBJ whole genome shotgun (WGS) entry which is preliminary data.</text>
</comment>
<sequence length="266" mass="30972">MLRLNCQECNLSDFVNVISQEISDPEKKEPSSIVFYDAVDTLRVHKQFESAIRLEKTFGSLLRSPSNSKVFLAMSYFEQYRVEFSRMRKEDFLNISHFMDSLMSEYPFKSHVSPEYCLLLAEYYYLTQNLVYGERAKEESVTKALTLLKLFLTGLDKVKQVCCFSCAQVATPTEVKFVCSGCRIASYCSIDHQRATWKKEALAGRRIGHEILCPLYNAYRKYTRAKDLKDEVKESRMIRRLDRECVMFLADGLGLKNKCFPCEYQK</sequence>
<dbReference type="EMBL" id="BLLK01000027">
    <property type="protein sequence ID" value="GFH48437.1"/>
    <property type="molecule type" value="Genomic_DNA"/>
</dbReference>
<keyword evidence="7" id="KW-1185">Reference proteome</keyword>
<proteinExistence type="predicted"/>
<keyword evidence="2 4" id="KW-0863">Zinc-finger</keyword>
<dbReference type="SUPFAM" id="SSF144232">
    <property type="entry name" value="HIT/MYND zinc finger-like"/>
    <property type="match status" value="1"/>
</dbReference>
<evidence type="ECO:0000259" key="5">
    <source>
        <dbReference type="PROSITE" id="PS50865"/>
    </source>
</evidence>
<evidence type="ECO:0000256" key="2">
    <source>
        <dbReference type="ARBA" id="ARBA00022771"/>
    </source>
</evidence>
<dbReference type="PROSITE" id="PS50865">
    <property type="entry name" value="ZF_MYND_2"/>
    <property type="match status" value="1"/>
</dbReference>
<evidence type="ECO:0000313" key="7">
    <source>
        <dbReference type="Proteomes" id="UP001054902"/>
    </source>
</evidence>
<evidence type="ECO:0000256" key="4">
    <source>
        <dbReference type="PROSITE-ProRule" id="PRU00134"/>
    </source>
</evidence>
<gene>
    <name evidence="6" type="ORF">CTEN210_04913</name>
</gene>